<name>A0ABU6STE4_9FABA</name>
<organism evidence="1 2">
    <name type="scientific">Stylosanthes scabra</name>
    <dbReference type="NCBI Taxonomy" id="79078"/>
    <lineage>
        <taxon>Eukaryota</taxon>
        <taxon>Viridiplantae</taxon>
        <taxon>Streptophyta</taxon>
        <taxon>Embryophyta</taxon>
        <taxon>Tracheophyta</taxon>
        <taxon>Spermatophyta</taxon>
        <taxon>Magnoliopsida</taxon>
        <taxon>eudicotyledons</taxon>
        <taxon>Gunneridae</taxon>
        <taxon>Pentapetalae</taxon>
        <taxon>rosids</taxon>
        <taxon>fabids</taxon>
        <taxon>Fabales</taxon>
        <taxon>Fabaceae</taxon>
        <taxon>Papilionoideae</taxon>
        <taxon>50 kb inversion clade</taxon>
        <taxon>dalbergioids sensu lato</taxon>
        <taxon>Dalbergieae</taxon>
        <taxon>Pterocarpus clade</taxon>
        <taxon>Stylosanthes</taxon>
    </lineage>
</organism>
<evidence type="ECO:0000313" key="1">
    <source>
        <dbReference type="EMBL" id="MED6139310.1"/>
    </source>
</evidence>
<evidence type="ECO:0000313" key="2">
    <source>
        <dbReference type="Proteomes" id="UP001341840"/>
    </source>
</evidence>
<accession>A0ABU6STE4</accession>
<keyword evidence="2" id="KW-1185">Reference proteome</keyword>
<sequence length="128" mass="15179">MDLRAAAENQIQQLHELQEFRNKAYNNSIIYKERTKQWHDKRIQPRVLEPDCSTWLEKAGSPKPKISEELIHEFYANAIITEEEMEENGGHSYESFVRGVPLNFSPDNIRRVMRFKAQVERARIDFET</sequence>
<comment type="caution">
    <text evidence="1">The sequence shown here is derived from an EMBL/GenBank/DDBJ whole genome shotgun (WGS) entry which is preliminary data.</text>
</comment>
<dbReference type="Proteomes" id="UP001341840">
    <property type="component" value="Unassembled WGS sequence"/>
</dbReference>
<reference evidence="1 2" key="1">
    <citation type="journal article" date="2023" name="Plants (Basel)">
        <title>Bridging the Gap: Combining Genomics and Transcriptomics Approaches to Understand Stylosanthes scabra, an Orphan Legume from the Brazilian Caatinga.</title>
        <authorList>
            <person name="Ferreira-Neto J.R.C."/>
            <person name="da Silva M.D."/>
            <person name="Binneck E."/>
            <person name="de Melo N.F."/>
            <person name="da Silva R.H."/>
            <person name="de Melo A.L.T.M."/>
            <person name="Pandolfi V."/>
            <person name="Bustamante F.O."/>
            <person name="Brasileiro-Vidal A.C."/>
            <person name="Benko-Iseppon A.M."/>
        </authorList>
    </citation>
    <scope>NUCLEOTIDE SEQUENCE [LARGE SCALE GENOMIC DNA]</scope>
    <source>
        <tissue evidence="1">Leaves</tissue>
    </source>
</reference>
<proteinExistence type="predicted"/>
<dbReference type="EMBL" id="JASCZI010061691">
    <property type="protein sequence ID" value="MED6139310.1"/>
    <property type="molecule type" value="Genomic_DNA"/>
</dbReference>
<gene>
    <name evidence="1" type="ORF">PIB30_082622</name>
</gene>
<protein>
    <submittedName>
        <fullName evidence="1">Uncharacterized protein</fullName>
    </submittedName>
</protein>